<sequence>MLLMLLLLLLLLLLLQGTADALAGSSGRWWMQSPHDRDRSQTQRIAIVTSRHELGTLQVTCSGTTKRTTDQTIQIKDWPIATNFTILAGTSDTLGTIIYTHITDFR</sequence>
<name>A0A2M4D7V0_ANODA</name>
<feature type="signal peptide" evidence="1">
    <location>
        <begin position="1"/>
        <end position="21"/>
    </location>
</feature>
<dbReference type="AlphaFoldDB" id="A0A2M4D7V0"/>
<accession>A0A2M4D7V0</accession>
<protein>
    <submittedName>
        <fullName evidence="2">Putative secreted protein</fullName>
    </submittedName>
</protein>
<feature type="chain" id="PRO_5014759904" evidence="1">
    <location>
        <begin position="22"/>
        <end position="106"/>
    </location>
</feature>
<proteinExistence type="predicted"/>
<keyword evidence="1" id="KW-0732">Signal</keyword>
<organism evidence="2">
    <name type="scientific">Anopheles darlingi</name>
    <name type="common">Mosquito</name>
    <dbReference type="NCBI Taxonomy" id="43151"/>
    <lineage>
        <taxon>Eukaryota</taxon>
        <taxon>Metazoa</taxon>
        <taxon>Ecdysozoa</taxon>
        <taxon>Arthropoda</taxon>
        <taxon>Hexapoda</taxon>
        <taxon>Insecta</taxon>
        <taxon>Pterygota</taxon>
        <taxon>Neoptera</taxon>
        <taxon>Endopterygota</taxon>
        <taxon>Diptera</taxon>
        <taxon>Nematocera</taxon>
        <taxon>Culicoidea</taxon>
        <taxon>Culicidae</taxon>
        <taxon>Anophelinae</taxon>
        <taxon>Anopheles</taxon>
    </lineage>
</organism>
<reference evidence="2" key="1">
    <citation type="submission" date="2018-01" db="EMBL/GenBank/DDBJ databases">
        <title>An insight into the sialome of Amazonian anophelines.</title>
        <authorList>
            <person name="Ribeiro J.M."/>
            <person name="Scarpassa V."/>
            <person name="Calvo E."/>
        </authorList>
    </citation>
    <scope>NUCLEOTIDE SEQUENCE</scope>
</reference>
<evidence type="ECO:0000256" key="1">
    <source>
        <dbReference type="SAM" id="SignalP"/>
    </source>
</evidence>
<dbReference type="EMBL" id="GGFL01009448">
    <property type="protein sequence ID" value="MBW73626.1"/>
    <property type="molecule type" value="Transcribed_RNA"/>
</dbReference>
<evidence type="ECO:0000313" key="2">
    <source>
        <dbReference type="EMBL" id="MBW73626.1"/>
    </source>
</evidence>